<proteinExistence type="inferred from homology"/>
<dbReference type="GO" id="GO:0008270">
    <property type="term" value="F:zinc ion binding"/>
    <property type="evidence" value="ECO:0007669"/>
    <property type="project" value="InterPro"/>
</dbReference>
<dbReference type="EMBL" id="CAEZXP010000001">
    <property type="protein sequence ID" value="CAB4683484.1"/>
    <property type="molecule type" value="Genomic_DNA"/>
</dbReference>
<organism evidence="5">
    <name type="scientific">freshwater metagenome</name>
    <dbReference type="NCBI Taxonomy" id="449393"/>
    <lineage>
        <taxon>unclassified sequences</taxon>
        <taxon>metagenomes</taxon>
        <taxon>ecological metagenomes</taxon>
    </lineage>
</organism>
<dbReference type="GO" id="GO:0008745">
    <property type="term" value="F:N-acetylmuramoyl-L-alanine amidase activity"/>
    <property type="evidence" value="ECO:0007669"/>
    <property type="project" value="InterPro"/>
</dbReference>
<dbReference type="InterPro" id="IPR015510">
    <property type="entry name" value="PGRP"/>
</dbReference>
<evidence type="ECO:0000313" key="5">
    <source>
        <dbReference type="EMBL" id="CAB4683484.1"/>
    </source>
</evidence>
<dbReference type="SMART" id="SM00644">
    <property type="entry name" value="Ami_2"/>
    <property type="match status" value="1"/>
</dbReference>
<dbReference type="CDD" id="cd06583">
    <property type="entry name" value="PGRP"/>
    <property type="match status" value="1"/>
</dbReference>
<evidence type="ECO:0000259" key="3">
    <source>
        <dbReference type="SMART" id="SM00644"/>
    </source>
</evidence>
<feature type="domain" description="Peptidoglycan recognition protein family" evidence="4">
    <location>
        <begin position="117"/>
        <end position="265"/>
    </location>
</feature>
<protein>
    <submittedName>
        <fullName evidence="5">Unannotated protein</fullName>
    </submittedName>
</protein>
<dbReference type="GO" id="GO:0009253">
    <property type="term" value="P:peptidoglycan catabolic process"/>
    <property type="evidence" value="ECO:0007669"/>
    <property type="project" value="InterPro"/>
</dbReference>
<feature type="region of interest" description="Disordered" evidence="2">
    <location>
        <begin position="644"/>
        <end position="669"/>
    </location>
</feature>
<gene>
    <name evidence="5" type="ORF">UFOPK2399_00113</name>
</gene>
<evidence type="ECO:0000259" key="4">
    <source>
        <dbReference type="SMART" id="SM00701"/>
    </source>
</evidence>
<dbReference type="InterPro" id="IPR002502">
    <property type="entry name" value="Amidase_domain"/>
</dbReference>
<dbReference type="AlphaFoldDB" id="A0A6J6NEU9"/>
<sequence length="669" mass="69145">MTVRDVPLGARSLQSVSGPPSFDMLAVHWRGKGSVSFRTRSADGRWSAWQIADADTGPDPGSPESHPGWNDGTLAWVGPSTQAAFRTSGKVRALKAYYVSSKPRRTTARTLAVAGSPAIVARSAWAADTKIVTTKPALSPTIRLAIVHHTASTNAYTPAQSAAIVRGIQLYHVQGNHWNDIGYNFLVDRFGTIYEGRGGGIEQNVIGAHSLGFNKDTVGIALIGDFDGAAPTDAMRQALVKLLAWRLDVAHLDPLATTTYVSGGNLKFARGTKVTLAVISGHRDTYLTDCPGKEMSTLLPAVAQEVAATGLPKLYAPTVTGTLGGPVHFRATLSSAIPWSITVTNTAGTVVGHNAGTSSTIDWTWNATGVTGKVTWVIDGGPSLKSATGTLGSGSSAPVELLTSVTVAPTTITPMTPATTSTVIQFALSIPANVSILVYPDAGSKPVASLFAGALPAGPQSVQRDLSVLATGRYRLVLTASPAGGVPVSRSQSIVVDRTISALTVSAPLISPNGDGYLDATQFTFALERTVPIQVSIQRAGAIVATVYTGELGPGAQALVWLGTANGASLPDGEYQVVVTEIDPYGSVSAIGTFISDTTGPTLTLIDPSTLTFTLSEPASVTVVVNGQTLVQSEPAGTFRFPYAGPPPTSISASARDAAGNTGPPVTSP</sequence>
<evidence type="ECO:0000256" key="2">
    <source>
        <dbReference type="SAM" id="MobiDB-lite"/>
    </source>
</evidence>
<dbReference type="InterPro" id="IPR036505">
    <property type="entry name" value="Amidase/PGRP_sf"/>
</dbReference>
<dbReference type="Gene3D" id="3.40.80.10">
    <property type="entry name" value="Peptidoglycan recognition protein-like"/>
    <property type="match status" value="1"/>
</dbReference>
<dbReference type="SMART" id="SM00701">
    <property type="entry name" value="PGRP"/>
    <property type="match status" value="1"/>
</dbReference>
<comment type="similarity">
    <text evidence="1">Belongs to the N-acetylmuramoyl-L-alanine amidase 2 family.</text>
</comment>
<reference evidence="5" key="1">
    <citation type="submission" date="2020-05" db="EMBL/GenBank/DDBJ databases">
        <authorList>
            <person name="Chiriac C."/>
            <person name="Salcher M."/>
            <person name="Ghai R."/>
            <person name="Kavagutti S V."/>
        </authorList>
    </citation>
    <scope>NUCLEOTIDE SEQUENCE</scope>
</reference>
<dbReference type="PANTHER" id="PTHR11022">
    <property type="entry name" value="PEPTIDOGLYCAN RECOGNITION PROTEIN"/>
    <property type="match status" value="1"/>
</dbReference>
<name>A0A6J6NEU9_9ZZZZ</name>
<evidence type="ECO:0000256" key="1">
    <source>
        <dbReference type="ARBA" id="ARBA00007553"/>
    </source>
</evidence>
<dbReference type="InterPro" id="IPR006619">
    <property type="entry name" value="PGRP_domain_met/bac"/>
</dbReference>
<feature type="domain" description="N-acetylmuramoyl-L-alanine amidase" evidence="3">
    <location>
        <begin position="133"/>
        <end position="292"/>
    </location>
</feature>
<dbReference type="PANTHER" id="PTHR11022:SF41">
    <property type="entry name" value="PEPTIDOGLYCAN-RECOGNITION PROTEIN LC-RELATED"/>
    <property type="match status" value="1"/>
</dbReference>
<accession>A0A6J6NEU9</accession>
<dbReference type="SUPFAM" id="SSF55846">
    <property type="entry name" value="N-acetylmuramoyl-L-alanine amidase-like"/>
    <property type="match status" value="1"/>
</dbReference>
<dbReference type="Pfam" id="PF01510">
    <property type="entry name" value="Amidase_2"/>
    <property type="match status" value="1"/>
</dbReference>